<reference evidence="9" key="1">
    <citation type="journal article" date="2020" name="Stud. Mycol.">
        <title>101 Dothideomycetes genomes: a test case for predicting lifestyles and emergence of pathogens.</title>
        <authorList>
            <person name="Haridas S."/>
            <person name="Albert R."/>
            <person name="Binder M."/>
            <person name="Bloem J."/>
            <person name="Labutti K."/>
            <person name="Salamov A."/>
            <person name="Andreopoulos B."/>
            <person name="Baker S."/>
            <person name="Barry K."/>
            <person name="Bills G."/>
            <person name="Bluhm B."/>
            <person name="Cannon C."/>
            <person name="Castanera R."/>
            <person name="Culley D."/>
            <person name="Daum C."/>
            <person name="Ezra D."/>
            <person name="Gonzalez J."/>
            <person name="Henrissat B."/>
            <person name="Kuo A."/>
            <person name="Liang C."/>
            <person name="Lipzen A."/>
            <person name="Lutzoni F."/>
            <person name="Magnuson J."/>
            <person name="Mondo S."/>
            <person name="Nolan M."/>
            <person name="Ohm R."/>
            <person name="Pangilinan J."/>
            <person name="Park H.-J."/>
            <person name="Ramirez L."/>
            <person name="Alfaro M."/>
            <person name="Sun H."/>
            <person name="Tritt A."/>
            <person name="Yoshinaga Y."/>
            <person name="Zwiers L.-H."/>
            <person name="Turgeon B."/>
            <person name="Goodwin S."/>
            <person name="Spatafora J."/>
            <person name="Crous P."/>
            <person name="Grigoriev I."/>
        </authorList>
    </citation>
    <scope>NUCLEOTIDE SEQUENCE</scope>
    <source>
        <strain evidence="9">CBS 262.69</strain>
    </source>
</reference>
<feature type="region of interest" description="Disordered" evidence="6">
    <location>
        <begin position="376"/>
        <end position="407"/>
    </location>
</feature>
<dbReference type="OrthoDB" id="5429740at2759"/>
<evidence type="ECO:0000256" key="7">
    <source>
        <dbReference type="SAM" id="Phobius"/>
    </source>
</evidence>
<organism evidence="9 10">
    <name type="scientific">Trichodelitschia bisporula</name>
    <dbReference type="NCBI Taxonomy" id="703511"/>
    <lineage>
        <taxon>Eukaryota</taxon>
        <taxon>Fungi</taxon>
        <taxon>Dikarya</taxon>
        <taxon>Ascomycota</taxon>
        <taxon>Pezizomycotina</taxon>
        <taxon>Dothideomycetes</taxon>
        <taxon>Dothideomycetes incertae sedis</taxon>
        <taxon>Phaeotrichales</taxon>
        <taxon>Phaeotrichaceae</taxon>
        <taxon>Trichodelitschia</taxon>
    </lineage>
</organism>
<evidence type="ECO:0000256" key="1">
    <source>
        <dbReference type="ARBA" id="ARBA00004141"/>
    </source>
</evidence>
<keyword evidence="3 7" id="KW-1133">Transmembrane helix</keyword>
<sequence>MVGSAYIGTPPATNEDYWIAKYMLMSAGLYKADPAKGTKANPPRPAADQYVSETKGPGIIVGLVICLLVMVGITGTRLYLRIFNKRLKFGLDDVLIIPGVLLATVYPAIQIAMVQYGGGGRHVYDVTYQEYHIFHWLSAVAQIVFFIAVGIIKMSITAFNMRLTSRWPNNWNYAHWTFFALLIAYTLIAFFLNVFTCVPAMAGYDAIGSGKLDSFKCMSIAHMGLILRCINITMDFMLLAVPIIVLWSIQMSWIRKARIIFAFAIGALACIGSVMTVIAKLRLKKDSFWNYTDLLAWTLVEITFGVIAASLPVLGTIMRFGGKKHSTNQSAPYSGNTGNNSRLARKPNKGAWRDLESKSDNDDTVAITDEVIISHGDRDDTDSYGSHSAHVMHPMTPVGGRGDMNRY</sequence>
<evidence type="ECO:0000313" key="9">
    <source>
        <dbReference type="EMBL" id="KAF2402858.1"/>
    </source>
</evidence>
<feature type="transmembrane region" description="Helical" evidence="7">
    <location>
        <begin position="92"/>
        <end position="113"/>
    </location>
</feature>
<dbReference type="PANTHER" id="PTHR33048">
    <property type="entry name" value="PTH11-LIKE INTEGRAL MEMBRANE PROTEIN (AFU_ORTHOLOGUE AFUA_5G11245)"/>
    <property type="match status" value="1"/>
</dbReference>
<feature type="transmembrane region" description="Helical" evidence="7">
    <location>
        <begin position="173"/>
        <end position="195"/>
    </location>
</feature>
<evidence type="ECO:0000256" key="3">
    <source>
        <dbReference type="ARBA" id="ARBA00022989"/>
    </source>
</evidence>
<feature type="transmembrane region" description="Helical" evidence="7">
    <location>
        <begin position="259"/>
        <end position="279"/>
    </location>
</feature>
<evidence type="ECO:0000256" key="2">
    <source>
        <dbReference type="ARBA" id="ARBA00022692"/>
    </source>
</evidence>
<dbReference type="InterPro" id="IPR049326">
    <property type="entry name" value="Rhodopsin_dom_fungi"/>
</dbReference>
<keyword evidence="4 7" id="KW-0472">Membrane</keyword>
<dbReference type="GO" id="GO:0016020">
    <property type="term" value="C:membrane"/>
    <property type="evidence" value="ECO:0007669"/>
    <property type="project" value="UniProtKB-SubCell"/>
</dbReference>
<dbReference type="Proteomes" id="UP000799640">
    <property type="component" value="Unassembled WGS sequence"/>
</dbReference>
<protein>
    <recommendedName>
        <fullName evidence="8">Rhodopsin domain-containing protein</fullName>
    </recommendedName>
</protein>
<comment type="similarity">
    <text evidence="5">Belongs to the SAT4 family.</text>
</comment>
<evidence type="ECO:0000313" key="10">
    <source>
        <dbReference type="Proteomes" id="UP000799640"/>
    </source>
</evidence>
<feature type="transmembrane region" description="Helical" evidence="7">
    <location>
        <begin position="225"/>
        <end position="247"/>
    </location>
</feature>
<feature type="transmembrane region" description="Helical" evidence="7">
    <location>
        <begin position="294"/>
        <end position="314"/>
    </location>
</feature>
<dbReference type="Pfam" id="PF20684">
    <property type="entry name" value="Fung_rhodopsin"/>
    <property type="match status" value="1"/>
</dbReference>
<proteinExistence type="inferred from homology"/>
<feature type="transmembrane region" description="Helical" evidence="7">
    <location>
        <begin position="133"/>
        <end position="152"/>
    </location>
</feature>
<keyword evidence="2 7" id="KW-0812">Transmembrane</keyword>
<evidence type="ECO:0000256" key="5">
    <source>
        <dbReference type="ARBA" id="ARBA00038359"/>
    </source>
</evidence>
<feature type="compositionally biased region" description="Polar residues" evidence="6">
    <location>
        <begin position="327"/>
        <end position="342"/>
    </location>
</feature>
<accession>A0A6G1I3H7</accession>
<evidence type="ECO:0000256" key="6">
    <source>
        <dbReference type="SAM" id="MobiDB-lite"/>
    </source>
</evidence>
<gene>
    <name evidence="9" type="ORF">EJ06DRAFT_311298</name>
</gene>
<keyword evidence="10" id="KW-1185">Reference proteome</keyword>
<evidence type="ECO:0000259" key="8">
    <source>
        <dbReference type="Pfam" id="PF20684"/>
    </source>
</evidence>
<dbReference type="InterPro" id="IPR052337">
    <property type="entry name" value="SAT4-like"/>
</dbReference>
<dbReference type="AlphaFoldDB" id="A0A6G1I3H7"/>
<feature type="region of interest" description="Disordered" evidence="6">
    <location>
        <begin position="326"/>
        <end position="357"/>
    </location>
</feature>
<dbReference type="PANTHER" id="PTHR33048:SF129">
    <property type="entry name" value="INTEGRAL MEMBRANE PROTEIN-RELATED"/>
    <property type="match status" value="1"/>
</dbReference>
<feature type="domain" description="Rhodopsin" evidence="8">
    <location>
        <begin position="77"/>
        <end position="318"/>
    </location>
</feature>
<evidence type="ECO:0000256" key="4">
    <source>
        <dbReference type="ARBA" id="ARBA00023136"/>
    </source>
</evidence>
<feature type="transmembrane region" description="Helical" evidence="7">
    <location>
        <begin position="59"/>
        <end position="80"/>
    </location>
</feature>
<name>A0A6G1I3H7_9PEZI</name>
<comment type="subcellular location">
    <subcellularLocation>
        <location evidence="1">Membrane</location>
        <topology evidence="1">Multi-pass membrane protein</topology>
    </subcellularLocation>
</comment>
<dbReference type="EMBL" id="ML996690">
    <property type="protein sequence ID" value="KAF2402858.1"/>
    <property type="molecule type" value="Genomic_DNA"/>
</dbReference>